<organism evidence="1 2">
    <name type="scientific">Staphylococcus aureus</name>
    <dbReference type="NCBI Taxonomy" id="1280"/>
    <lineage>
        <taxon>Bacteria</taxon>
        <taxon>Bacillati</taxon>
        <taxon>Bacillota</taxon>
        <taxon>Bacilli</taxon>
        <taxon>Bacillales</taxon>
        <taxon>Staphylococcaceae</taxon>
        <taxon>Staphylococcus</taxon>
    </lineage>
</organism>
<evidence type="ECO:0000313" key="1">
    <source>
        <dbReference type="EMBL" id="KIU01584.1"/>
    </source>
</evidence>
<comment type="caution">
    <text evidence="1">The sequence shown here is derived from an EMBL/GenBank/DDBJ whole genome shotgun (WGS) entry which is preliminary data.</text>
</comment>
<name>A0AA40JRK2_STAAU</name>
<evidence type="ECO:0000313" key="2">
    <source>
        <dbReference type="Proteomes" id="UP000032274"/>
    </source>
</evidence>
<proteinExistence type="predicted"/>
<reference evidence="1 2" key="1">
    <citation type="submission" date="2015-01" db="EMBL/GenBank/DDBJ databases">
        <title>Characterization of Swiss Staphylococcus aureus strains involved in food poisoning.</title>
        <authorList>
            <person name="Crovadore J."/>
            <person name="Chablais R."/>
            <person name="Tonacini J."/>
            <person name="Schnyder B."/>
            <person name="Lefort F."/>
        </authorList>
    </citation>
    <scope>NUCLEOTIDE SEQUENCE [LARGE SCALE GENOMIC DNA]</scope>
    <source>
        <strain evidence="1 2">SA-120</strain>
    </source>
</reference>
<feature type="non-terminal residue" evidence="1">
    <location>
        <position position="136"/>
    </location>
</feature>
<feature type="non-terminal residue" evidence="1">
    <location>
        <position position="1"/>
    </location>
</feature>
<protein>
    <submittedName>
        <fullName evidence="1">Uncharacterized protein</fullName>
    </submittedName>
</protein>
<dbReference type="EMBL" id="JXIG01000193">
    <property type="protein sequence ID" value="KIU01584.1"/>
    <property type="molecule type" value="Genomic_DNA"/>
</dbReference>
<sequence>GFGDVERDLAFAQGVEDRRCQRGEAQAPLDEATCHAETLCDSIEIAGRADEVLKGAAFLGGGHLELMEVGRRGRFGQFGIVAGKDHDGDIEIGFRDRTALGEQAKRAPTASAIEDLEGAARLFGGRDEQILKDALG</sequence>
<dbReference type="Proteomes" id="UP000032274">
    <property type="component" value="Unassembled WGS sequence"/>
</dbReference>
<gene>
    <name evidence="1" type="ORF">QU38_00880</name>
</gene>
<dbReference type="AlphaFoldDB" id="A0AA40JRK2"/>
<accession>A0AA40JRK2</accession>